<keyword evidence="3 7" id="KW-0997">Cell inner membrane</keyword>
<proteinExistence type="predicted"/>
<evidence type="ECO:0000256" key="4">
    <source>
        <dbReference type="ARBA" id="ARBA00022692"/>
    </source>
</evidence>
<sequence>MIPEMDKKGYPRDFAAAVTASGSVQAILTPPSHNSVIYSLATGGTVSIAALFIAGILPGLLLSFTLMVMCVGFAHKRGLPERRARAVSPGAKDFRRYPVGIDDRSDHHGRHPLRHFHRHRICGDCLPVVVLCDHVYLP</sequence>
<keyword evidence="2" id="KW-1003">Cell membrane</keyword>
<keyword evidence="4 8" id="KW-0812">Transmembrane</keyword>
<dbReference type="InterPro" id="IPR004681">
    <property type="entry name" value="TRAP_DctM"/>
</dbReference>
<keyword evidence="11" id="KW-1185">Reference proteome</keyword>
<keyword evidence="5 8" id="KW-1133">Transmembrane helix</keyword>
<feature type="transmembrane region" description="Helical" evidence="8">
    <location>
        <begin position="50"/>
        <end position="74"/>
    </location>
</feature>
<evidence type="ECO:0000256" key="3">
    <source>
        <dbReference type="ARBA" id="ARBA00022519"/>
    </source>
</evidence>
<name>A0A485CEW2_KLUCR</name>
<evidence type="ECO:0000256" key="5">
    <source>
        <dbReference type="ARBA" id="ARBA00022989"/>
    </source>
</evidence>
<dbReference type="Pfam" id="PF06808">
    <property type="entry name" value="DctM"/>
    <property type="match status" value="1"/>
</dbReference>
<evidence type="ECO:0000259" key="9">
    <source>
        <dbReference type="Pfam" id="PF06808"/>
    </source>
</evidence>
<dbReference type="GO" id="GO:0005886">
    <property type="term" value="C:plasma membrane"/>
    <property type="evidence" value="ECO:0007669"/>
    <property type="project" value="UniProtKB-SubCell"/>
</dbReference>
<evidence type="ECO:0000313" key="11">
    <source>
        <dbReference type="Proteomes" id="UP000401081"/>
    </source>
</evidence>
<dbReference type="GO" id="GO:0022857">
    <property type="term" value="F:transmembrane transporter activity"/>
    <property type="evidence" value="ECO:0007669"/>
    <property type="project" value="UniProtKB-UniRule"/>
</dbReference>
<evidence type="ECO:0000256" key="7">
    <source>
        <dbReference type="RuleBase" id="RU369079"/>
    </source>
</evidence>
<evidence type="ECO:0000313" key="10">
    <source>
        <dbReference type="EMBL" id="VFS83190.1"/>
    </source>
</evidence>
<feature type="domain" description="TRAP C4-dicarboxylate transport system permease DctM subunit" evidence="9">
    <location>
        <begin position="1"/>
        <end position="84"/>
    </location>
</feature>
<dbReference type="AlphaFoldDB" id="A0A485CEW2"/>
<comment type="function">
    <text evidence="7">Part of the tripartite ATP-independent periplasmic (TRAP) transport system.</text>
</comment>
<comment type="subcellular location">
    <subcellularLocation>
        <location evidence="1 7">Cell inner membrane</location>
        <topology evidence="1 7">Multi-pass membrane protein</topology>
    </subcellularLocation>
</comment>
<dbReference type="Proteomes" id="UP000401081">
    <property type="component" value="Unassembled WGS sequence"/>
</dbReference>
<dbReference type="InterPro" id="IPR010656">
    <property type="entry name" value="DctM"/>
</dbReference>
<reference evidence="10 11" key="1">
    <citation type="submission" date="2019-03" db="EMBL/GenBank/DDBJ databases">
        <authorList>
            <consortium name="Pathogen Informatics"/>
        </authorList>
    </citation>
    <scope>NUCLEOTIDE SEQUENCE [LARGE SCALE GENOMIC DNA]</scope>
    <source>
        <strain evidence="10 11">NCTC12993</strain>
    </source>
</reference>
<gene>
    <name evidence="10" type="primary">siaT_8</name>
    <name evidence="10" type="ORF">NCTC12993_06328</name>
</gene>
<evidence type="ECO:0000256" key="1">
    <source>
        <dbReference type="ARBA" id="ARBA00004429"/>
    </source>
</evidence>
<keyword evidence="6 8" id="KW-0472">Membrane</keyword>
<organism evidence="10 11">
    <name type="scientific">Kluyvera cryocrescens</name>
    <name type="common">Kluyvera citrophila</name>
    <dbReference type="NCBI Taxonomy" id="580"/>
    <lineage>
        <taxon>Bacteria</taxon>
        <taxon>Pseudomonadati</taxon>
        <taxon>Pseudomonadota</taxon>
        <taxon>Gammaproteobacteria</taxon>
        <taxon>Enterobacterales</taxon>
        <taxon>Enterobacteriaceae</taxon>
        <taxon>Kluyvera</taxon>
    </lineage>
</organism>
<dbReference type="EMBL" id="CAADJD010000025">
    <property type="protein sequence ID" value="VFS83190.1"/>
    <property type="molecule type" value="Genomic_DNA"/>
</dbReference>
<protein>
    <submittedName>
        <fullName evidence="10">Neu5Ac permease</fullName>
    </submittedName>
</protein>
<dbReference type="PANTHER" id="PTHR33362:SF2">
    <property type="entry name" value="TRAP TRANSPORTER LARGE PERMEASE PROTEIN"/>
    <property type="match status" value="1"/>
</dbReference>
<evidence type="ECO:0000256" key="6">
    <source>
        <dbReference type="ARBA" id="ARBA00023136"/>
    </source>
</evidence>
<accession>A0A485CEW2</accession>
<evidence type="ECO:0000256" key="2">
    <source>
        <dbReference type="ARBA" id="ARBA00022475"/>
    </source>
</evidence>
<keyword evidence="7" id="KW-0813">Transport</keyword>
<dbReference type="PANTHER" id="PTHR33362">
    <property type="entry name" value="SIALIC ACID TRAP TRANSPORTER PERMEASE PROTEIN SIAT-RELATED"/>
    <property type="match status" value="1"/>
</dbReference>
<evidence type="ECO:0000256" key="8">
    <source>
        <dbReference type="SAM" id="Phobius"/>
    </source>
</evidence>